<dbReference type="Proteomes" id="UP000075321">
    <property type="component" value="Unassembled WGS sequence"/>
</dbReference>
<dbReference type="RefSeq" id="WP_066384587.1">
    <property type="nucleotide sequence ID" value="NZ_LTAZ01000012.1"/>
</dbReference>
<evidence type="ECO:0000259" key="4">
    <source>
        <dbReference type="Pfam" id="PF04967"/>
    </source>
</evidence>
<dbReference type="EMBL" id="LTAZ01000012">
    <property type="protein sequence ID" value="KYH24863.1"/>
    <property type="molecule type" value="Genomic_DNA"/>
</dbReference>
<evidence type="ECO:0000256" key="2">
    <source>
        <dbReference type="ARBA" id="ARBA00023163"/>
    </source>
</evidence>
<organism evidence="6 7">
    <name type="scientific">Halalkalicoccus paucihalophilus</name>
    <dbReference type="NCBI Taxonomy" id="1008153"/>
    <lineage>
        <taxon>Archaea</taxon>
        <taxon>Methanobacteriati</taxon>
        <taxon>Methanobacteriota</taxon>
        <taxon>Stenosarchaea group</taxon>
        <taxon>Halobacteria</taxon>
        <taxon>Halobacteriales</taxon>
        <taxon>Halococcaceae</taxon>
        <taxon>Halalkalicoccus</taxon>
    </lineage>
</organism>
<feature type="compositionally biased region" description="Basic and acidic residues" evidence="3">
    <location>
        <begin position="211"/>
        <end position="228"/>
    </location>
</feature>
<gene>
    <name evidence="6" type="ORF">HAPAU_32400</name>
</gene>
<name>A0A151AB78_9EURY</name>
<dbReference type="PANTHER" id="PTHR34236">
    <property type="entry name" value="DIMETHYL SULFOXIDE REDUCTASE TRANSCRIPTIONAL ACTIVATOR"/>
    <property type="match status" value="1"/>
</dbReference>
<dbReference type="PATRIC" id="fig|1008153.3.peg.3396"/>
<dbReference type="InterPro" id="IPR031803">
    <property type="entry name" value="BAT_GAF/HTH-assoc"/>
</dbReference>
<dbReference type="OrthoDB" id="202021at2157"/>
<dbReference type="AlphaFoldDB" id="A0A151AB78"/>
<reference evidence="6 7" key="1">
    <citation type="submission" date="2016-02" db="EMBL/GenBank/DDBJ databases">
        <title>Genome sequence of Halalkalicoccus paucihalophilus DSM 24557.</title>
        <authorList>
            <person name="Poehlein A."/>
            <person name="Daniel R."/>
        </authorList>
    </citation>
    <scope>NUCLEOTIDE SEQUENCE [LARGE SCALE GENOMIC DNA]</scope>
    <source>
        <strain evidence="6 7">DSM 24557</strain>
    </source>
</reference>
<dbReference type="InterPro" id="IPR007050">
    <property type="entry name" value="HTH_bacterioopsin"/>
</dbReference>
<keyword evidence="7" id="KW-1185">Reference proteome</keyword>
<feature type="domain" description="Bacterioopsin transcriptional activator GAF and HTH associated" evidence="5">
    <location>
        <begin position="6"/>
        <end position="147"/>
    </location>
</feature>
<protein>
    <submittedName>
        <fullName evidence="6">HTH DNA binding domain protein</fullName>
    </submittedName>
</protein>
<feature type="region of interest" description="Disordered" evidence="3">
    <location>
        <begin position="209"/>
        <end position="228"/>
    </location>
</feature>
<proteinExistence type="predicted"/>
<keyword evidence="2" id="KW-0804">Transcription</keyword>
<evidence type="ECO:0000256" key="3">
    <source>
        <dbReference type="SAM" id="MobiDB-lite"/>
    </source>
</evidence>
<feature type="domain" description="HTH bat-type" evidence="4">
    <location>
        <begin position="156"/>
        <end position="207"/>
    </location>
</feature>
<dbReference type="Pfam" id="PF04967">
    <property type="entry name" value="HTH_10"/>
    <property type="match status" value="1"/>
</dbReference>
<comment type="caution">
    <text evidence="6">The sequence shown here is derived from an EMBL/GenBank/DDBJ whole genome shotgun (WGS) entry which is preliminary data.</text>
</comment>
<evidence type="ECO:0000313" key="7">
    <source>
        <dbReference type="Proteomes" id="UP000075321"/>
    </source>
</evidence>
<evidence type="ECO:0000256" key="1">
    <source>
        <dbReference type="ARBA" id="ARBA00023015"/>
    </source>
</evidence>
<dbReference type="PANTHER" id="PTHR34236:SF1">
    <property type="entry name" value="DIMETHYL SULFOXIDE REDUCTASE TRANSCRIPTIONAL ACTIVATOR"/>
    <property type="match status" value="1"/>
</dbReference>
<evidence type="ECO:0000259" key="5">
    <source>
        <dbReference type="Pfam" id="PF15915"/>
    </source>
</evidence>
<sequence length="228" mass="25575">MASIIEFRLPIEQFALAHTFEEVANLHVEIERFAAQDPDSVMPFVWVTTDDFEAFETAVDDDPSVESYSRLAECNGEQFYRMDWIADAELAIHLLTEKDAAITTAQTTGESWEFQVMCPEHDSLSVVYNFCAENGLSLTVDSIYELDGKDGSAHGLSESQHTSVMKAREMGYYDVPREVSLTELADELDVSHQALSERLRRGHANLIDRALSSEDHTQDEAPPAADHE</sequence>
<evidence type="ECO:0000313" key="6">
    <source>
        <dbReference type="EMBL" id="KYH24863.1"/>
    </source>
</evidence>
<dbReference type="Pfam" id="PF15915">
    <property type="entry name" value="BAT"/>
    <property type="match status" value="1"/>
</dbReference>
<keyword evidence="1" id="KW-0805">Transcription regulation</keyword>
<accession>A0A151AB78</accession>